<keyword evidence="3" id="KW-1185">Reference proteome</keyword>
<keyword evidence="1" id="KW-0732">Signal</keyword>
<dbReference type="Proteomes" id="UP000672032">
    <property type="component" value="Chromosome 1"/>
</dbReference>
<organism evidence="2 3">
    <name type="scientific">Monilinia vaccinii-corymbosi</name>
    <dbReference type="NCBI Taxonomy" id="61207"/>
    <lineage>
        <taxon>Eukaryota</taxon>
        <taxon>Fungi</taxon>
        <taxon>Dikarya</taxon>
        <taxon>Ascomycota</taxon>
        <taxon>Pezizomycotina</taxon>
        <taxon>Leotiomycetes</taxon>
        <taxon>Helotiales</taxon>
        <taxon>Sclerotiniaceae</taxon>
        <taxon>Monilinia</taxon>
    </lineage>
</organism>
<evidence type="ECO:0000256" key="1">
    <source>
        <dbReference type="SAM" id="SignalP"/>
    </source>
</evidence>
<evidence type="ECO:0008006" key="4">
    <source>
        <dbReference type="Google" id="ProtNLM"/>
    </source>
</evidence>
<accession>A0A8A3P854</accession>
<reference evidence="2" key="1">
    <citation type="submission" date="2020-10" db="EMBL/GenBank/DDBJ databases">
        <title>Genome Sequence of Monilinia vaccinii-corymbosi Sheds Light on Mummy Berry Disease Infection of Blueberry and Mating Type.</title>
        <authorList>
            <person name="Yow A.G."/>
            <person name="Zhang Y."/>
            <person name="Bansal K."/>
            <person name="Eacker S.M."/>
            <person name="Sullivan S."/>
            <person name="Liachko I."/>
            <person name="Cubeta M.A."/>
            <person name="Rollins J.A."/>
            <person name="Ashrafi H."/>
        </authorList>
    </citation>
    <scope>NUCLEOTIDE SEQUENCE</scope>
    <source>
        <strain evidence="2">RL-1</strain>
    </source>
</reference>
<feature type="signal peptide" evidence="1">
    <location>
        <begin position="1"/>
        <end position="17"/>
    </location>
</feature>
<evidence type="ECO:0000313" key="2">
    <source>
        <dbReference type="EMBL" id="QSZ29139.1"/>
    </source>
</evidence>
<dbReference type="EMBL" id="CP063405">
    <property type="protein sequence ID" value="QSZ29139.1"/>
    <property type="molecule type" value="Genomic_DNA"/>
</dbReference>
<proteinExistence type="predicted"/>
<gene>
    <name evidence="2" type="ORF">DSL72_003650</name>
</gene>
<protein>
    <recommendedName>
        <fullName evidence="4">Secreted protein</fullName>
    </recommendedName>
</protein>
<feature type="chain" id="PRO_5032423341" description="Secreted protein" evidence="1">
    <location>
        <begin position="18"/>
        <end position="135"/>
    </location>
</feature>
<dbReference type="OrthoDB" id="4825549at2759"/>
<dbReference type="AlphaFoldDB" id="A0A8A3P854"/>
<evidence type="ECO:0000313" key="3">
    <source>
        <dbReference type="Proteomes" id="UP000672032"/>
    </source>
</evidence>
<sequence>MKLSNLSVLAILSLTSATLYPDTETTVRCSDTNQLGQDVVKSKLGEMCDVLVGSHNQLVGKGGCMDLGFDAYEYYVYNINNVDGARTLDKATCTRFFKDVLNCPRGGQMTTGRTQWHFRGIPRTEKCQENLPQPN</sequence>
<name>A0A8A3P854_9HELO</name>